<keyword evidence="2" id="KW-0238">DNA-binding</keyword>
<reference evidence="5 6" key="1">
    <citation type="submission" date="2019-08" db="EMBL/GenBank/DDBJ databases">
        <title>In-depth cultivation of the pig gut microbiome towards novel bacterial diversity and tailored functional studies.</title>
        <authorList>
            <person name="Wylensek D."/>
            <person name="Hitch T.C.A."/>
            <person name="Clavel T."/>
        </authorList>
    </citation>
    <scope>NUCLEOTIDE SEQUENCE [LARGE SCALE GENOMIC DNA]</scope>
    <source>
        <strain evidence="5 6">MUC/MUC-530-WT-4D</strain>
    </source>
</reference>
<dbReference type="SMART" id="SM01134">
    <property type="entry name" value="DeoRC"/>
    <property type="match status" value="1"/>
</dbReference>
<dbReference type="AlphaFoldDB" id="A0A6L5YUM8"/>
<dbReference type="SUPFAM" id="SSF100950">
    <property type="entry name" value="NagB/RpiA/CoA transferase-like"/>
    <property type="match status" value="1"/>
</dbReference>
<accession>A0A6L5YUM8</accession>
<evidence type="ECO:0000256" key="2">
    <source>
        <dbReference type="ARBA" id="ARBA00023125"/>
    </source>
</evidence>
<dbReference type="PANTHER" id="PTHR30363">
    <property type="entry name" value="HTH-TYPE TRANSCRIPTIONAL REGULATOR SRLR-RELATED"/>
    <property type="match status" value="1"/>
</dbReference>
<dbReference type="GO" id="GO:0003700">
    <property type="term" value="F:DNA-binding transcription factor activity"/>
    <property type="evidence" value="ECO:0007669"/>
    <property type="project" value="InterPro"/>
</dbReference>
<dbReference type="PROSITE" id="PS00894">
    <property type="entry name" value="HTH_DEOR_1"/>
    <property type="match status" value="1"/>
</dbReference>
<dbReference type="PRINTS" id="PR00037">
    <property type="entry name" value="HTHLACR"/>
</dbReference>
<dbReference type="Proteomes" id="UP000474024">
    <property type="component" value="Unassembled WGS sequence"/>
</dbReference>
<dbReference type="Pfam" id="PF00455">
    <property type="entry name" value="DeoRC"/>
    <property type="match status" value="1"/>
</dbReference>
<feature type="domain" description="HTH deoR-type" evidence="4">
    <location>
        <begin position="3"/>
        <end position="58"/>
    </location>
</feature>
<dbReference type="InterPro" id="IPR014036">
    <property type="entry name" value="DeoR-like_C"/>
</dbReference>
<evidence type="ECO:0000256" key="3">
    <source>
        <dbReference type="ARBA" id="ARBA00023163"/>
    </source>
</evidence>
<keyword evidence="6" id="KW-1185">Reference proteome</keyword>
<dbReference type="InterPro" id="IPR036388">
    <property type="entry name" value="WH-like_DNA-bd_sf"/>
</dbReference>
<dbReference type="InterPro" id="IPR001034">
    <property type="entry name" value="DeoR_HTH"/>
</dbReference>
<dbReference type="InterPro" id="IPR037171">
    <property type="entry name" value="NagB/RpiA_transferase-like"/>
</dbReference>
<protein>
    <submittedName>
        <fullName evidence="5">DeoR/GlpR transcriptional regulator</fullName>
    </submittedName>
</protein>
<dbReference type="SMART" id="SM00420">
    <property type="entry name" value="HTH_DEOR"/>
    <property type="match status" value="1"/>
</dbReference>
<gene>
    <name evidence="5" type="ORF">FYJ75_14130</name>
</gene>
<evidence type="ECO:0000313" key="5">
    <source>
        <dbReference type="EMBL" id="MST76098.1"/>
    </source>
</evidence>
<comment type="caution">
    <text evidence="5">The sequence shown here is derived from an EMBL/GenBank/DDBJ whole genome shotgun (WGS) entry which is preliminary data.</text>
</comment>
<evidence type="ECO:0000259" key="4">
    <source>
        <dbReference type="PROSITE" id="PS51000"/>
    </source>
</evidence>
<dbReference type="InterPro" id="IPR018356">
    <property type="entry name" value="Tscrpt_reg_HTH_DeoR_CS"/>
</dbReference>
<dbReference type="EMBL" id="VUNI01000047">
    <property type="protein sequence ID" value="MST76098.1"/>
    <property type="molecule type" value="Genomic_DNA"/>
</dbReference>
<dbReference type="Gene3D" id="3.40.50.1360">
    <property type="match status" value="1"/>
</dbReference>
<sequence length="247" mass="27579">MLTEDRHSNILSLLDKEGSVTVQQLMKELQTSESTIRRDLNQLDSQGFLTKVHGGAIAKNTIYSTMDENVMNRKALNADAKIKIAKYAASLIEPGDFVYLDAGTTTEFMIDYITNRQTVFVTNAISHAKKLSDIGFRVYILGGEFKSATEAIVGEEAVETLDKYNFTKGFWGTNGISVETGFSTPEVKEAMVKKKSMQNCKERYILADGSKFSQISSVKFAEFDDATIITTNLNSKAFRKYKNIKEV</sequence>
<organism evidence="5 6">
    <name type="scientific">Roseburia porci</name>
    <dbReference type="NCBI Taxonomy" id="2605790"/>
    <lineage>
        <taxon>Bacteria</taxon>
        <taxon>Bacillati</taxon>
        <taxon>Bacillota</taxon>
        <taxon>Clostridia</taxon>
        <taxon>Lachnospirales</taxon>
        <taxon>Lachnospiraceae</taxon>
        <taxon>Roseburia</taxon>
    </lineage>
</organism>
<dbReference type="SUPFAM" id="SSF46785">
    <property type="entry name" value="Winged helix' DNA-binding domain"/>
    <property type="match status" value="1"/>
</dbReference>
<dbReference type="PANTHER" id="PTHR30363:SF56">
    <property type="entry name" value="TRANSCRIPTIONAL REGULATOR, DEOR FAMILY"/>
    <property type="match status" value="1"/>
</dbReference>
<name>A0A6L5YUM8_9FIRM</name>
<dbReference type="Gene3D" id="1.10.10.10">
    <property type="entry name" value="Winged helix-like DNA-binding domain superfamily/Winged helix DNA-binding domain"/>
    <property type="match status" value="1"/>
</dbReference>
<keyword evidence="1" id="KW-0805">Transcription regulation</keyword>
<keyword evidence="3" id="KW-0804">Transcription</keyword>
<dbReference type="InterPro" id="IPR036390">
    <property type="entry name" value="WH_DNA-bd_sf"/>
</dbReference>
<evidence type="ECO:0000256" key="1">
    <source>
        <dbReference type="ARBA" id="ARBA00023015"/>
    </source>
</evidence>
<dbReference type="PROSITE" id="PS51000">
    <property type="entry name" value="HTH_DEOR_2"/>
    <property type="match status" value="1"/>
</dbReference>
<proteinExistence type="predicted"/>
<dbReference type="RefSeq" id="WP_154431050.1">
    <property type="nucleotide sequence ID" value="NZ_VUNI01000047.1"/>
</dbReference>
<evidence type="ECO:0000313" key="6">
    <source>
        <dbReference type="Proteomes" id="UP000474024"/>
    </source>
</evidence>
<dbReference type="InterPro" id="IPR050313">
    <property type="entry name" value="Carb_Metab_HTH_regulators"/>
</dbReference>
<dbReference type="GO" id="GO:0003677">
    <property type="term" value="F:DNA binding"/>
    <property type="evidence" value="ECO:0007669"/>
    <property type="project" value="UniProtKB-KW"/>
</dbReference>
<dbReference type="Pfam" id="PF08220">
    <property type="entry name" value="HTH_DeoR"/>
    <property type="match status" value="1"/>
</dbReference>